<evidence type="ECO:0000313" key="1">
    <source>
        <dbReference type="EMBL" id="KAI9915956.1"/>
    </source>
</evidence>
<comment type="caution">
    <text evidence="1">The sequence shown here is derived from an EMBL/GenBank/DDBJ whole genome shotgun (WGS) entry which is preliminary data.</text>
</comment>
<name>A0ACC0WCB6_9STRA</name>
<proteinExistence type="predicted"/>
<sequence>MLCMAAGSALDEHSNEMIKEGKCIYKLGLGQSPFPITQCIVDELRVNNKCDVRLLEYDCSANSHQRDYLPVAGLPELCDGIAAWGSHRVHIRARMCW</sequence>
<keyword evidence="2" id="KW-1185">Reference proteome</keyword>
<reference evidence="1 2" key="1">
    <citation type="journal article" date="2022" name="bioRxiv">
        <title>The genome of the oomycete Peronosclerospora sorghi, a cosmopolitan pathogen of maize and sorghum, is inflated with dispersed pseudogenes.</title>
        <authorList>
            <person name="Fletcher K."/>
            <person name="Martin F."/>
            <person name="Isakeit T."/>
            <person name="Cavanaugh K."/>
            <person name="Magill C."/>
            <person name="Michelmore R."/>
        </authorList>
    </citation>
    <scope>NUCLEOTIDE SEQUENCE [LARGE SCALE GENOMIC DNA]</scope>
    <source>
        <strain evidence="1">P6</strain>
    </source>
</reference>
<dbReference type="EMBL" id="CM047582">
    <property type="protein sequence ID" value="KAI9915956.1"/>
    <property type="molecule type" value="Genomic_DNA"/>
</dbReference>
<dbReference type="Proteomes" id="UP001163321">
    <property type="component" value="Chromosome 3"/>
</dbReference>
<accession>A0ACC0WCB6</accession>
<protein>
    <submittedName>
        <fullName evidence="1">Uncharacterized protein</fullName>
    </submittedName>
</protein>
<gene>
    <name evidence="1" type="ORF">PsorP6_008633</name>
</gene>
<evidence type="ECO:0000313" key="2">
    <source>
        <dbReference type="Proteomes" id="UP001163321"/>
    </source>
</evidence>
<organism evidence="1 2">
    <name type="scientific">Peronosclerospora sorghi</name>
    <dbReference type="NCBI Taxonomy" id="230839"/>
    <lineage>
        <taxon>Eukaryota</taxon>
        <taxon>Sar</taxon>
        <taxon>Stramenopiles</taxon>
        <taxon>Oomycota</taxon>
        <taxon>Peronosporomycetes</taxon>
        <taxon>Peronosporales</taxon>
        <taxon>Peronosporaceae</taxon>
        <taxon>Peronosclerospora</taxon>
    </lineage>
</organism>